<dbReference type="InterPro" id="IPR027417">
    <property type="entry name" value="P-loop_NTPase"/>
</dbReference>
<dbReference type="Pfam" id="PF00488">
    <property type="entry name" value="MutS_V"/>
    <property type="match status" value="1"/>
</dbReference>
<keyword evidence="2" id="KW-0067">ATP-binding</keyword>
<dbReference type="InterPro" id="IPR000432">
    <property type="entry name" value="DNA_mismatch_repair_MutS_C"/>
</dbReference>
<dbReference type="Gene3D" id="3.40.50.300">
    <property type="entry name" value="P-loop containing nucleotide triphosphate hydrolases"/>
    <property type="match status" value="1"/>
</dbReference>
<dbReference type="GO" id="GO:0030983">
    <property type="term" value="F:mismatched DNA binding"/>
    <property type="evidence" value="ECO:0007669"/>
    <property type="project" value="InterPro"/>
</dbReference>
<keyword evidence="5" id="KW-0540">Nuclease</keyword>
<dbReference type="EMBL" id="QZAB01000364">
    <property type="protein sequence ID" value="RQD84298.1"/>
    <property type="molecule type" value="Genomic_DNA"/>
</dbReference>
<keyword evidence="5" id="KW-0255">Endonuclease</keyword>
<dbReference type="GO" id="GO:0006298">
    <property type="term" value="P:mismatch repair"/>
    <property type="evidence" value="ECO:0007669"/>
    <property type="project" value="InterPro"/>
</dbReference>
<dbReference type="GO" id="GO:0004519">
    <property type="term" value="F:endonuclease activity"/>
    <property type="evidence" value="ECO:0007669"/>
    <property type="project" value="UniProtKB-KW"/>
</dbReference>
<dbReference type="InterPro" id="IPR045076">
    <property type="entry name" value="MutS"/>
</dbReference>
<accession>A0A3R8CBV0</accession>
<dbReference type="PANTHER" id="PTHR11361">
    <property type="entry name" value="DNA MISMATCH REPAIR PROTEIN MUTS FAMILY MEMBER"/>
    <property type="match status" value="1"/>
</dbReference>
<name>A0A3R8CBV0_9EURY</name>
<dbReference type="FunFam" id="3.40.50.300:FF:002865">
    <property type="entry name" value="DNA-binding protein MutS2"/>
    <property type="match status" value="1"/>
</dbReference>
<evidence type="ECO:0000256" key="2">
    <source>
        <dbReference type="ARBA" id="ARBA00022840"/>
    </source>
</evidence>
<protein>
    <submittedName>
        <fullName evidence="5">Endonuclease MutS2</fullName>
    </submittedName>
</protein>
<keyword evidence="3" id="KW-0238">DNA-binding</keyword>
<gene>
    <name evidence="5" type="ORF">D5R95_05805</name>
</gene>
<dbReference type="GO" id="GO:0140664">
    <property type="term" value="F:ATP-dependent DNA damage sensor activity"/>
    <property type="evidence" value="ECO:0007669"/>
    <property type="project" value="InterPro"/>
</dbReference>
<organism evidence="5 6">
    <name type="scientific">Methanosalsum natronophilum</name>
    <dbReference type="NCBI Taxonomy" id="768733"/>
    <lineage>
        <taxon>Archaea</taxon>
        <taxon>Methanobacteriati</taxon>
        <taxon>Methanobacteriota</taxon>
        <taxon>Stenosarchaea group</taxon>
        <taxon>Methanomicrobia</taxon>
        <taxon>Methanosarcinales</taxon>
        <taxon>Methanosarcinaceae</taxon>
        <taxon>Methanosalsum</taxon>
    </lineage>
</organism>
<evidence type="ECO:0000256" key="1">
    <source>
        <dbReference type="ARBA" id="ARBA00022741"/>
    </source>
</evidence>
<feature type="non-terminal residue" evidence="5">
    <location>
        <position position="1"/>
    </location>
</feature>
<evidence type="ECO:0000313" key="5">
    <source>
        <dbReference type="EMBL" id="RQD84298.1"/>
    </source>
</evidence>
<dbReference type="InterPro" id="IPR012401">
    <property type="entry name" value="DNA-bd_MutS2_arc"/>
</dbReference>
<keyword evidence="1" id="KW-0547">Nucleotide-binding</keyword>
<sequence length="517" mass="58492">YADTPRHLNDIVSEYNHVILAHKDLLDMDLPDNLNFEFISDIKKADEWEIVPEKVISFYSKNLDVIKSTLKVIHIVQENGFEVFDYYQNLDFNRLNELLESIDQKGDIKSGIDPNIDHLRTVIQSIEPCINKEVIEGGKKIESLLEEKKLTISGQEMMRVISGDLEVKDLFEKEIYNSYIQIINDTKKNIAEELSLNQKNTILLDSIFSTHITYPLEIDSSAISSLKSELEKQILIESNKLIKTIAKKLAFFKSDIEKMVKDTLDFGLKFGIGHFSYEYKLTMPNIIEDKGIGFKNGRNLFLQANNNEITPVTYCIGSPNIDSNNDSRKIIILSGVNSGGKTSLIELIGQCIILTHMGFPVPCDYMDISLTENLYYFGKSKGTLDAGAFESTLVQFASLSNSKEKTVLVDELESITEPGASAKIVAGILEMLEENENSISIFVSHLASEIQKNTECNIRIDGIEAKGLDSNLNLVVNRNPQYNCIAKSTPELIVERLARKNEGDDRLFYDKLRNKFR</sequence>
<dbReference type="PIRSF" id="PIRSF029254">
    <property type="entry name" value="MutS_C_archaeal"/>
    <property type="match status" value="1"/>
</dbReference>
<feature type="domain" description="DNA mismatch repair proteins mutS family" evidence="4">
    <location>
        <begin position="328"/>
        <end position="517"/>
    </location>
</feature>
<keyword evidence="5" id="KW-0378">Hydrolase</keyword>
<dbReference type="AlphaFoldDB" id="A0A3R8CBV0"/>
<comment type="caution">
    <text evidence="5">The sequence shown here is derived from an EMBL/GenBank/DDBJ whole genome shotgun (WGS) entry which is preliminary data.</text>
</comment>
<evidence type="ECO:0000313" key="6">
    <source>
        <dbReference type="Proteomes" id="UP000284763"/>
    </source>
</evidence>
<reference evidence="5 6" key="1">
    <citation type="submission" date="2018-08" db="EMBL/GenBank/DDBJ databases">
        <title>The metabolism and importance of syntrophic acetate oxidation coupled to methane or sulfide production in haloalkaline environments.</title>
        <authorList>
            <person name="Timmers P.H.A."/>
            <person name="Vavourakis C.D."/>
            <person name="Sorokin D.Y."/>
            <person name="Sinninghe Damste J.S."/>
            <person name="Muyzer G."/>
            <person name="Stams A.J.M."/>
            <person name="Plugge C.M."/>
        </authorList>
    </citation>
    <scope>NUCLEOTIDE SEQUENCE [LARGE SCALE GENOMIC DNA]</scope>
    <source>
        <strain evidence="5">MSAO_Arc3</strain>
    </source>
</reference>
<dbReference type="SUPFAM" id="SSF52540">
    <property type="entry name" value="P-loop containing nucleoside triphosphate hydrolases"/>
    <property type="match status" value="1"/>
</dbReference>
<dbReference type="PANTHER" id="PTHR11361:SF125">
    <property type="entry name" value="DNA-BINDING PROTEIN MUTS2"/>
    <property type="match status" value="1"/>
</dbReference>
<dbReference type="GO" id="GO:0005524">
    <property type="term" value="F:ATP binding"/>
    <property type="evidence" value="ECO:0007669"/>
    <property type="project" value="UniProtKB-KW"/>
</dbReference>
<evidence type="ECO:0000256" key="3">
    <source>
        <dbReference type="ARBA" id="ARBA00023125"/>
    </source>
</evidence>
<dbReference type="SMART" id="SM00534">
    <property type="entry name" value="MUTSac"/>
    <property type="match status" value="1"/>
</dbReference>
<proteinExistence type="predicted"/>
<dbReference type="Proteomes" id="UP000284763">
    <property type="component" value="Unassembled WGS sequence"/>
</dbReference>
<evidence type="ECO:0000259" key="4">
    <source>
        <dbReference type="SMART" id="SM00534"/>
    </source>
</evidence>